<feature type="transmembrane region" description="Helical" evidence="7">
    <location>
        <begin position="125"/>
        <end position="145"/>
    </location>
</feature>
<evidence type="ECO:0000256" key="2">
    <source>
        <dbReference type="ARBA" id="ARBA00022448"/>
    </source>
</evidence>
<feature type="transmembrane region" description="Helical" evidence="7">
    <location>
        <begin position="92"/>
        <end position="113"/>
    </location>
</feature>
<dbReference type="PANTHER" id="PTHR30193">
    <property type="entry name" value="ABC TRANSPORTER PERMEASE PROTEIN"/>
    <property type="match status" value="1"/>
</dbReference>
<keyword evidence="3" id="KW-1003">Cell membrane</keyword>
<feature type="domain" description="ABC transmembrane type-1" evidence="8">
    <location>
        <begin position="88"/>
        <end position="299"/>
    </location>
</feature>
<evidence type="ECO:0000256" key="7">
    <source>
        <dbReference type="RuleBase" id="RU363032"/>
    </source>
</evidence>
<dbReference type="Pfam" id="PF00528">
    <property type="entry name" value="BPD_transp_1"/>
    <property type="match status" value="1"/>
</dbReference>
<dbReference type="InterPro" id="IPR035906">
    <property type="entry name" value="MetI-like_sf"/>
</dbReference>
<feature type="transmembrane region" description="Helical" evidence="7">
    <location>
        <begin position="281"/>
        <end position="302"/>
    </location>
</feature>
<dbReference type="GO" id="GO:0055085">
    <property type="term" value="P:transmembrane transport"/>
    <property type="evidence" value="ECO:0007669"/>
    <property type="project" value="InterPro"/>
</dbReference>
<comment type="caution">
    <text evidence="9">The sequence shown here is derived from an EMBL/GenBank/DDBJ whole genome shotgun (WGS) entry which is preliminary data.</text>
</comment>
<keyword evidence="10" id="KW-1185">Reference proteome</keyword>
<dbReference type="PANTHER" id="PTHR30193:SF37">
    <property type="entry name" value="INNER MEMBRANE ABC TRANSPORTER PERMEASE PROTEIN YCJO"/>
    <property type="match status" value="1"/>
</dbReference>
<organism evidence="9 10">
    <name type="scientific">Reticulibacter mediterranei</name>
    <dbReference type="NCBI Taxonomy" id="2778369"/>
    <lineage>
        <taxon>Bacteria</taxon>
        <taxon>Bacillati</taxon>
        <taxon>Chloroflexota</taxon>
        <taxon>Ktedonobacteria</taxon>
        <taxon>Ktedonobacterales</taxon>
        <taxon>Reticulibacteraceae</taxon>
        <taxon>Reticulibacter</taxon>
    </lineage>
</organism>
<dbReference type="InterPro" id="IPR000515">
    <property type="entry name" value="MetI-like"/>
</dbReference>
<sequence>MSDININTTLNTTQIVARSRRAQRRRQALIAYAFLAPSLVIFLIFRHLPALASLILGFFDWSMLAPPQFVGLDNYINLFHDAVFWRSLGNTALFTVMTVPTDILISLGLALLINQKLPGMRIFRMAYFIPVVTATAIVAVVWRWLYQPSGLINEVLQLSGLSAINWLSDPRFALPAIAIMAVWKHVGFNMLIFLAGLQSIPAEIEEAAHIDGAGRWATFSSVILPLLRPVILLAVILTTIGSFQVFDAAYVMTNGGPVYATTTLVFYAYQQAFDQYSMGYAAAIAFVLFVIILVISLLQRLILKGDEDVY</sequence>
<evidence type="ECO:0000313" key="10">
    <source>
        <dbReference type="Proteomes" id="UP000597444"/>
    </source>
</evidence>
<evidence type="ECO:0000256" key="5">
    <source>
        <dbReference type="ARBA" id="ARBA00022989"/>
    </source>
</evidence>
<dbReference type="RefSeq" id="WP_220201347.1">
    <property type="nucleotide sequence ID" value="NZ_BNJK01000001.1"/>
</dbReference>
<keyword evidence="6 7" id="KW-0472">Membrane</keyword>
<evidence type="ECO:0000256" key="1">
    <source>
        <dbReference type="ARBA" id="ARBA00004651"/>
    </source>
</evidence>
<reference evidence="9" key="1">
    <citation type="submission" date="2020-10" db="EMBL/GenBank/DDBJ databases">
        <title>Taxonomic study of unclassified bacteria belonging to the class Ktedonobacteria.</title>
        <authorList>
            <person name="Yabe S."/>
            <person name="Wang C.M."/>
            <person name="Zheng Y."/>
            <person name="Sakai Y."/>
            <person name="Cavaletti L."/>
            <person name="Monciardini P."/>
            <person name="Donadio S."/>
        </authorList>
    </citation>
    <scope>NUCLEOTIDE SEQUENCE</scope>
    <source>
        <strain evidence="9">ID150040</strain>
    </source>
</reference>
<protein>
    <submittedName>
        <fullName evidence="9">ABC transporter permease</fullName>
    </submittedName>
</protein>
<dbReference type="Proteomes" id="UP000597444">
    <property type="component" value="Unassembled WGS sequence"/>
</dbReference>
<comment type="similarity">
    <text evidence="7">Belongs to the binding-protein-dependent transport system permease family.</text>
</comment>
<feature type="transmembrane region" description="Helical" evidence="7">
    <location>
        <begin position="216"/>
        <end position="243"/>
    </location>
</feature>
<evidence type="ECO:0000256" key="3">
    <source>
        <dbReference type="ARBA" id="ARBA00022475"/>
    </source>
</evidence>
<dbReference type="AlphaFoldDB" id="A0A8J3N0K7"/>
<comment type="subcellular location">
    <subcellularLocation>
        <location evidence="1 7">Cell membrane</location>
        <topology evidence="1 7">Multi-pass membrane protein</topology>
    </subcellularLocation>
</comment>
<dbReference type="Gene3D" id="1.10.3720.10">
    <property type="entry name" value="MetI-like"/>
    <property type="match status" value="1"/>
</dbReference>
<evidence type="ECO:0000256" key="4">
    <source>
        <dbReference type="ARBA" id="ARBA00022692"/>
    </source>
</evidence>
<keyword evidence="4 7" id="KW-0812">Transmembrane</keyword>
<evidence type="ECO:0000259" key="8">
    <source>
        <dbReference type="PROSITE" id="PS50928"/>
    </source>
</evidence>
<feature type="transmembrane region" description="Helical" evidence="7">
    <location>
        <begin position="29"/>
        <end position="59"/>
    </location>
</feature>
<dbReference type="SUPFAM" id="SSF161098">
    <property type="entry name" value="MetI-like"/>
    <property type="match status" value="1"/>
</dbReference>
<proteinExistence type="inferred from homology"/>
<keyword evidence="5 7" id="KW-1133">Transmembrane helix</keyword>
<accession>A0A8J3N0K7</accession>
<gene>
    <name evidence="9" type="ORF">KSF_004250</name>
</gene>
<dbReference type="CDD" id="cd06261">
    <property type="entry name" value="TM_PBP2"/>
    <property type="match status" value="1"/>
</dbReference>
<evidence type="ECO:0000313" key="9">
    <source>
        <dbReference type="EMBL" id="GHO90377.1"/>
    </source>
</evidence>
<evidence type="ECO:0000256" key="6">
    <source>
        <dbReference type="ARBA" id="ARBA00023136"/>
    </source>
</evidence>
<dbReference type="InterPro" id="IPR051393">
    <property type="entry name" value="ABC_transporter_permease"/>
</dbReference>
<name>A0A8J3N0K7_9CHLR</name>
<dbReference type="EMBL" id="BNJK01000001">
    <property type="protein sequence ID" value="GHO90377.1"/>
    <property type="molecule type" value="Genomic_DNA"/>
</dbReference>
<dbReference type="GO" id="GO:0005886">
    <property type="term" value="C:plasma membrane"/>
    <property type="evidence" value="ECO:0007669"/>
    <property type="project" value="UniProtKB-SubCell"/>
</dbReference>
<feature type="transmembrane region" description="Helical" evidence="7">
    <location>
        <begin position="249"/>
        <end position="269"/>
    </location>
</feature>
<feature type="transmembrane region" description="Helical" evidence="7">
    <location>
        <begin position="172"/>
        <end position="195"/>
    </location>
</feature>
<keyword evidence="2 7" id="KW-0813">Transport</keyword>
<dbReference type="PROSITE" id="PS50928">
    <property type="entry name" value="ABC_TM1"/>
    <property type="match status" value="1"/>
</dbReference>